<feature type="transmembrane region" description="Helical" evidence="9">
    <location>
        <begin position="109"/>
        <end position="129"/>
    </location>
</feature>
<dbReference type="Pfam" id="PF00005">
    <property type="entry name" value="ABC_tran"/>
    <property type="match status" value="1"/>
</dbReference>
<keyword evidence="4 9" id="KW-0812">Transmembrane</keyword>
<dbReference type="GO" id="GO:0005886">
    <property type="term" value="C:plasma membrane"/>
    <property type="evidence" value="ECO:0007669"/>
    <property type="project" value="UniProtKB-SubCell"/>
</dbReference>
<keyword evidence="13" id="KW-1185">Reference proteome</keyword>
<dbReference type="InterPro" id="IPR017871">
    <property type="entry name" value="ABC_transporter-like_CS"/>
</dbReference>
<name>A0A084U2Z9_MALIO</name>
<keyword evidence="8 9" id="KW-0472">Membrane</keyword>
<evidence type="ECO:0000313" key="13">
    <source>
        <dbReference type="Proteomes" id="UP000028523"/>
    </source>
</evidence>
<dbReference type="PROSITE" id="PS00211">
    <property type="entry name" value="ABC_TRANSPORTER_1"/>
    <property type="match status" value="1"/>
</dbReference>
<dbReference type="Proteomes" id="UP000028523">
    <property type="component" value="Unassembled WGS sequence"/>
</dbReference>
<dbReference type="Gene3D" id="1.20.1560.10">
    <property type="entry name" value="ABC transporter type 1, transmembrane domain"/>
    <property type="match status" value="1"/>
</dbReference>
<feature type="transmembrane region" description="Helical" evidence="9">
    <location>
        <begin position="302"/>
        <end position="323"/>
    </location>
</feature>
<evidence type="ECO:0000256" key="6">
    <source>
        <dbReference type="ARBA" id="ARBA00022840"/>
    </source>
</evidence>
<keyword evidence="5" id="KW-0547">Nucleotide-binding</keyword>
<dbReference type="CDD" id="cd03254">
    <property type="entry name" value="ABCC_Glucan_exporter_like"/>
    <property type="match status" value="1"/>
</dbReference>
<feature type="transmembrane region" description="Helical" evidence="9">
    <location>
        <begin position="40"/>
        <end position="62"/>
    </location>
</feature>
<comment type="caution">
    <text evidence="12">The sequence shown here is derived from an EMBL/GenBank/DDBJ whole genome shotgun (WGS) entry which is preliminary data.</text>
</comment>
<feature type="transmembrane region" description="Helical" evidence="9">
    <location>
        <begin position="335"/>
        <end position="354"/>
    </location>
</feature>
<evidence type="ECO:0000256" key="4">
    <source>
        <dbReference type="ARBA" id="ARBA00022692"/>
    </source>
</evidence>
<dbReference type="RefSeq" id="WP_036452439.1">
    <property type="nucleotide sequence ID" value="NZ_AWQU01000086.1"/>
</dbReference>
<reference evidence="12 13" key="1">
    <citation type="journal article" date="2014" name="PLoS ONE">
        <title>Reduction of Hydrogen Peroxide Accumulation and Toxicity by a Catalase from Mycoplasma iowae.</title>
        <authorList>
            <person name="Pritchard R.E."/>
            <person name="Prassinos A.J."/>
            <person name="Osborne J.D."/>
            <person name="Raviv Z."/>
            <person name="Balish M.F."/>
        </authorList>
    </citation>
    <scope>NUCLEOTIDE SEQUENCE [LARGE SCALE GENOMIC DNA]</scope>
    <source>
        <strain evidence="12 13">DK-CPA</strain>
    </source>
</reference>
<dbReference type="FunFam" id="3.40.50.300:FF:000287">
    <property type="entry name" value="Multidrug ABC transporter ATP-binding protein"/>
    <property type="match status" value="1"/>
</dbReference>
<dbReference type="SUPFAM" id="SSF90123">
    <property type="entry name" value="ABC transporter transmembrane region"/>
    <property type="match status" value="1"/>
</dbReference>
<evidence type="ECO:0000259" key="10">
    <source>
        <dbReference type="PROSITE" id="PS50893"/>
    </source>
</evidence>
<dbReference type="InterPro" id="IPR027417">
    <property type="entry name" value="P-loop_NTPase"/>
</dbReference>
<dbReference type="PANTHER" id="PTHR24221">
    <property type="entry name" value="ATP-BINDING CASSETTE SUB-FAMILY B"/>
    <property type="match status" value="1"/>
</dbReference>
<evidence type="ECO:0000256" key="1">
    <source>
        <dbReference type="ARBA" id="ARBA00004651"/>
    </source>
</evidence>
<comment type="similarity">
    <text evidence="2">Belongs to the ABC transporter superfamily.</text>
</comment>
<dbReference type="GO" id="GO:0034040">
    <property type="term" value="F:ATPase-coupled lipid transmembrane transporter activity"/>
    <property type="evidence" value="ECO:0007669"/>
    <property type="project" value="TreeGrafter"/>
</dbReference>
<evidence type="ECO:0000256" key="3">
    <source>
        <dbReference type="ARBA" id="ARBA00022448"/>
    </source>
</evidence>
<protein>
    <submittedName>
        <fullName evidence="12">ABC exporter ATP-binding subunit</fullName>
    </submittedName>
</protein>
<dbReference type="InterPro" id="IPR003593">
    <property type="entry name" value="AAA+_ATPase"/>
</dbReference>
<evidence type="ECO:0000256" key="5">
    <source>
        <dbReference type="ARBA" id="ARBA00022741"/>
    </source>
</evidence>
<dbReference type="PANTHER" id="PTHR24221:SF654">
    <property type="entry name" value="ATP-BINDING CASSETTE SUB-FAMILY B MEMBER 6"/>
    <property type="match status" value="1"/>
</dbReference>
<feature type="domain" description="ABC transmembrane type-1" evidence="11">
    <location>
        <begin position="42"/>
        <end position="373"/>
    </location>
</feature>
<dbReference type="GO" id="GO:0005524">
    <property type="term" value="F:ATP binding"/>
    <property type="evidence" value="ECO:0007669"/>
    <property type="project" value="UniProtKB-KW"/>
</dbReference>
<sequence>MSKASNSGMMGRGALSAATPKNFKKTTIKIFKQIKENKSILVWTLVFSLIGVALYVLASLLFGQMIQYFFSIKEVKTSNGAGSTGPTIVFNDRTPFIEFLTWGFPREDVMSFVAACVNMFICYLAFLLSQSIQNVLMVKISQKTSAKLRKEVFEKLQKMPISYFDSHPSGDLMSRMSNDIDNVSQGLTQSLSQFIQSLFQIVLTIILMFILSSYITLITILLLPLMLSLCYIFIKKAQPQFVIQQEKLGDLNGYIEEMISGQRVTNLMNRENEVSKEFSKYNNALVKSAVISQTYSGFMFSWFSFITNVLLLAVTGIAVAFNLNNINIGGIGGNFAPPFGMADIAFISTYTLLLRNVLNPIQQLLSTLNVVQAGLAGAERVFNIIELKEPEVNKNAIELKEVKGHVEFKNVNFGYTEEKLNLIDANINAKPGEVIAIVGPTGAGKTTIINLLTKFYNYNSGQILIDGKEINEITEKSWRDNISIVLQDTFLFNDTIRENIRYGRLDATDQEVEEAAKIADADLFIRQLENGYDTVLSSDGKDLSQGQRQLLAIARAVISKSNILILDEATSSVDTRTELLIQNAMLKLMKGRTSFVIAHRLSTIKNANQILVVNDGKIIEKGNHKELLKIKNGFYANLYNSQFKKGIIEE</sequence>
<gene>
    <name evidence="12" type="ORF">P271_167</name>
</gene>
<dbReference type="InterPro" id="IPR036640">
    <property type="entry name" value="ABC1_TM_sf"/>
</dbReference>
<evidence type="ECO:0000256" key="8">
    <source>
        <dbReference type="ARBA" id="ARBA00023136"/>
    </source>
</evidence>
<keyword evidence="7 9" id="KW-1133">Transmembrane helix</keyword>
<dbReference type="PROSITE" id="PS50929">
    <property type="entry name" value="ABC_TM1F"/>
    <property type="match status" value="1"/>
</dbReference>
<keyword evidence="6 12" id="KW-0067">ATP-binding</keyword>
<dbReference type="Gene3D" id="3.40.50.300">
    <property type="entry name" value="P-loop containing nucleotide triphosphate hydrolases"/>
    <property type="match status" value="1"/>
</dbReference>
<dbReference type="EMBL" id="AWQU01000086">
    <property type="protein sequence ID" value="KFB07335.1"/>
    <property type="molecule type" value="Genomic_DNA"/>
</dbReference>
<evidence type="ECO:0000256" key="2">
    <source>
        <dbReference type="ARBA" id="ARBA00005417"/>
    </source>
</evidence>
<evidence type="ECO:0000256" key="7">
    <source>
        <dbReference type="ARBA" id="ARBA00022989"/>
    </source>
</evidence>
<dbReference type="InterPro" id="IPR039421">
    <property type="entry name" value="Type_1_exporter"/>
</dbReference>
<keyword evidence="3" id="KW-0813">Transport</keyword>
<dbReference type="AlphaFoldDB" id="A0A084U2Z9"/>
<comment type="subcellular location">
    <subcellularLocation>
        <location evidence="1">Cell membrane</location>
        <topology evidence="1">Multi-pass membrane protein</topology>
    </subcellularLocation>
</comment>
<evidence type="ECO:0000259" key="11">
    <source>
        <dbReference type="PROSITE" id="PS50929"/>
    </source>
</evidence>
<dbReference type="Pfam" id="PF00664">
    <property type="entry name" value="ABC_membrane"/>
    <property type="match status" value="1"/>
</dbReference>
<dbReference type="GO" id="GO:0140359">
    <property type="term" value="F:ABC-type transporter activity"/>
    <property type="evidence" value="ECO:0007669"/>
    <property type="project" value="InterPro"/>
</dbReference>
<organism evidence="12 13">
    <name type="scientific">Malacoplasma iowae DK-CPA</name>
    <dbReference type="NCBI Taxonomy" id="1394179"/>
    <lineage>
        <taxon>Bacteria</taxon>
        <taxon>Bacillati</taxon>
        <taxon>Mycoplasmatota</taxon>
        <taxon>Mycoplasmoidales</taxon>
        <taxon>Mycoplasmoidaceae</taxon>
        <taxon>Malacoplasma</taxon>
    </lineage>
</organism>
<dbReference type="InterPro" id="IPR011527">
    <property type="entry name" value="ABC1_TM_dom"/>
</dbReference>
<proteinExistence type="inferred from homology"/>
<evidence type="ECO:0000313" key="12">
    <source>
        <dbReference type="EMBL" id="KFB07335.1"/>
    </source>
</evidence>
<dbReference type="CDD" id="cd18547">
    <property type="entry name" value="ABC_6TM_Tm288_like"/>
    <property type="match status" value="1"/>
</dbReference>
<dbReference type="PROSITE" id="PS50893">
    <property type="entry name" value="ABC_TRANSPORTER_2"/>
    <property type="match status" value="1"/>
</dbReference>
<feature type="domain" description="ABC transporter" evidence="10">
    <location>
        <begin position="406"/>
        <end position="640"/>
    </location>
</feature>
<evidence type="ECO:0000256" key="9">
    <source>
        <dbReference type="SAM" id="Phobius"/>
    </source>
</evidence>
<dbReference type="InterPro" id="IPR003439">
    <property type="entry name" value="ABC_transporter-like_ATP-bd"/>
</dbReference>
<accession>A0A084U2Z9</accession>
<dbReference type="GO" id="GO:0016887">
    <property type="term" value="F:ATP hydrolysis activity"/>
    <property type="evidence" value="ECO:0007669"/>
    <property type="project" value="InterPro"/>
</dbReference>
<dbReference type="SMART" id="SM00382">
    <property type="entry name" value="AAA"/>
    <property type="match status" value="1"/>
</dbReference>
<dbReference type="SUPFAM" id="SSF52540">
    <property type="entry name" value="P-loop containing nucleoside triphosphate hydrolases"/>
    <property type="match status" value="1"/>
</dbReference>